<feature type="transmembrane region" description="Helical" evidence="1">
    <location>
        <begin position="12"/>
        <end position="35"/>
    </location>
</feature>
<dbReference type="Proteomes" id="UP000752696">
    <property type="component" value="Unassembled WGS sequence"/>
</dbReference>
<keyword evidence="1" id="KW-0812">Transmembrane</keyword>
<evidence type="ECO:0000313" key="3">
    <source>
        <dbReference type="Proteomes" id="UP000752696"/>
    </source>
</evidence>
<keyword evidence="3" id="KW-1185">Reference proteome</keyword>
<proteinExistence type="predicted"/>
<evidence type="ECO:0000256" key="1">
    <source>
        <dbReference type="SAM" id="Phobius"/>
    </source>
</evidence>
<protein>
    <submittedName>
        <fullName evidence="2">Uncharacterized protein</fullName>
    </submittedName>
</protein>
<accession>A0A6V7HH57</accession>
<reference evidence="2" key="1">
    <citation type="submission" date="2020-07" db="EMBL/GenBank/DDBJ databases">
        <authorList>
            <person name="Nazaruddin N."/>
        </authorList>
    </citation>
    <scope>NUCLEOTIDE SEQUENCE</scope>
</reference>
<feature type="non-terminal residue" evidence="2">
    <location>
        <position position="1"/>
    </location>
</feature>
<organism evidence="2 3">
    <name type="scientific">Heterotrigona itama</name>
    <dbReference type="NCBI Taxonomy" id="395501"/>
    <lineage>
        <taxon>Eukaryota</taxon>
        <taxon>Metazoa</taxon>
        <taxon>Ecdysozoa</taxon>
        <taxon>Arthropoda</taxon>
        <taxon>Hexapoda</taxon>
        <taxon>Insecta</taxon>
        <taxon>Pterygota</taxon>
        <taxon>Neoptera</taxon>
        <taxon>Endopterygota</taxon>
        <taxon>Hymenoptera</taxon>
        <taxon>Apocrita</taxon>
        <taxon>Aculeata</taxon>
        <taxon>Apoidea</taxon>
        <taxon>Anthophila</taxon>
        <taxon>Apidae</taxon>
        <taxon>Heterotrigona</taxon>
    </lineage>
</organism>
<gene>
    <name evidence="2" type="ORF">MHI_LOCUS872800</name>
</gene>
<keyword evidence="1" id="KW-0472">Membrane</keyword>
<sequence>NDTLQNNMETWHILYISFEDFFLFLVNGIFLGKLVHCTACGQSGRKYCNLRNKKKKTLDVDAGSSTNSFWFSVFDN</sequence>
<dbReference type="AlphaFoldDB" id="A0A6V7HH57"/>
<name>A0A6V7HH57_9HYME</name>
<comment type="caution">
    <text evidence="2">The sequence shown here is derived from an EMBL/GenBank/DDBJ whole genome shotgun (WGS) entry which is preliminary data.</text>
</comment>
<keyword evidence="1" id="KW-1133">Transmembrane helix</keyword>
<dbReference type="EMBL" id="CAJDYZ010011533">
    <property type="protein sequence ID" value="CAD1479638.1"/>
    <property type="molecule type" value="Genomic_DNA"/>
</dbReference>
<evidence type="ECO:0000313" key="2">
    <source>
        <dbReference type="EMBL" id="CAD1479638.1"/>
    </source>
</evidence>